<keyword evidence="5 8" id="KW-0812">Transmembrane</keyword>
<protein>
    <submittedName>
        <fullName evidence="10">Multidrug efflux MFS transporter</fullName>
    </submittedName>
</protein>
<dbReference type="GO" id="GO:0005886">
    <property type="term" value="C:plasma membrane"/>
    <property type="evidence" value="ECO:0007669"/>
    <property type="project" value="UniProtKB-SubCell"/>
</dbReference>
<sequence>MTEWWHPVRECDVRPGGYRENPCRIRQGSPHFPPDWEALLATDTDTARPSQGVLSPEEGRVVWLLLAAAFVAILNETTMGVAIPHLIGDLGITAVAAQWLTTAFMLTMAVVIPITGFLLRRFTTRQVFIAAMSLFSLGTLTALLSPGFEVLLVARVVQASGTAIMMPLLMTTLMTIVPPHARGRMMGRVSIVMSLAPAIGPTMSGFLLDTLSWRWIFGIVLPIALVALAMGARWIHNLGQATRAPIDVLSIILSAFGFGGLVYGLSQIGGAQTHGGTAAEAAAQSLSTVSLVVSLSVGVLALALFVWRQLLLQRVDDALLDLRVFRSGNFSLSIAQMTLLSMAFFGTITVLPLYMQSVLGISPLETGLAVLPGSLLMGLAGPVIGRIYDAKGTRVLLVPGSIIAISMLWVFTTFDENTTLWSIIPAQTALSLGLALSFTPLFTASLASLTPKFYAYGSAILGTVQQVAGAAGIAVLVTVMAGVTAAQREAGVAEQVAGAAGAHAAFLLSACVALPLLIGAFLIRKPADDLEGATPAMH</sequence>
<feature type="transmembrane region" description="Helical" evidence="8">
    <location>
        <begin position="420"/>
        <end position="442"/>
    </location>
</feature>
<evidence type="ECO:0000256" key="3">
    <source>
        <dbReference type="ARBA" id="ARBA00022448"/>
    </source>
</evidence>
<evidence type="ECO:0000259" key="9">
    <source>
        <dbReference type="PROSITE" id="PS50850"/>
    </source>
</evidence>
<keyword evidence="11" id="KW-1185">Reference proteome</keyword>
<dbReference type="Gene3D" id="1.20.1720.10">
    <property type="entry name" value="Multidrug resistance protein D"/>
    <property type="match status" value="1"/>
</dbReference>
<dbReference type="PANTHER" id="PTHR42718:SF9">
    <property type="entry name" value="MAJOR FACILITATOR SUPERFAMILY MULTIDRUG TRANSPORTER MFSC"/>
    <property type="match status" value="1"/>
</dbReference>
<reference evidence="10 11" key="1">
    <citation type="submission" date="2019-08" db="EMBL/GenBank/DDBJ databases">
        <authorList>
            <person name="Dong K."/>
        </authorList>
    </citation>
    <scope>NUCLEOTIDE SEQUENCE [LARGE SCALE GENOMIC DNA]</scope>
    <source>
        <strain evidence="10 11">K-1</strain>
    </source>
</reference>
<feature type="transmembrane region" description="Helical" evidence="8">
    <location>
        <begin position="367"/>
        <end position="388"/>
    </location>
</feature>
<feature type="transmembrane region" description="Helical" evidence="8">
    <location>
        <begin position="156"/>
        <end position="177"/>
    </location>
</feature>
<dbReference type="InterPro" id="IPR011701">
    <property type="entry name" value="MFS"/>
</dbReference>
<comment type="similarity">
    <text evidence="2">Belongs to the major facilitator superfamily. EmrB family.</text>
</comment>
<evidence type="ECO:0000256" key="6">
    <source>
        <dbReference type="ARBA" id="ARBA00022989"/>
    </source>
</evidence>
<gene>
    <name evidence="10" type="ORF">FVP74_06400</name>
</gene>
<feature type="transmembrane region" description="Helical" evidence="8">
    <location>
        <begin position="61"/>
        <end position="87"/>
    </location>
</feature>
<comment type="caution">
    <text evidence="10">The sequence shown here is derived from an EMBL/GenBank/DDBJ whole genome shotgun (WGS) entry which is preliminary data.</text>
</comment>
<evidence type="ECO:0000256" key="4">
    <source>
        <dbReference type="ARBA" id="ARBA00022475"/>
    </source>
</evidence>
<feature type="transmembrane region" description="Helical" evidence="8">
    <location>
        <begin position="214"/>
        <end position="236"/>
    </location>
</feature>
<evidence type="ECO:0000256" key="5">
    <source>
        <dbReference type="ARBA" id="ARBA00022692"/>
    </source>
</evidence>
<keyword evidence="7 8" id="KW-0472">Membrane</keyword>
<dbReference type="PRINTS" id="PR01036">
    <property type="entry name" value="TCRTETB"/>
</dbReference>
<feature type="transmembrane region" description="Helical" evidence="8">
    <location>
        <begin position="501"/>
        <end position="523"/>
    </location>
</feature>
<dbReference type="PANTHER" id="PTHR42718">
    <property type="entry name" value="MAJOR FACILITATOR SUPERFAMILY MULTIDRUG TRANSPORTER MFSC"/>
    <property type="match status" value="1"/>
</dbReference>
<dbReference type="InterPro" id="IPR020846">
    <property type="entry name" value="MFS_dom"/>
</dbReference>
<feature type="transmembrane region" description="Helical" evidence="8">
    <location>
        <begin position="248"/>
        <end position="266"/>
    </location>
</feature>
<feature type="transmembrane region" description="Helical" evidence="8">
    <location>
        <begin position="126"/>
        <end position="144"/>
    </location>
</feature>
<feature type="transmembrane region" description="Helical" evidence="8">
    <location>
        <begin position="189"/>
        <end position="208"/>
    </location>
</feature>
<feature type="transmembrane region" description="Helical" evidence="8">
    <location>
        <begin position="454"/>
        <end position="481"/>
    </location>
</feature>
<name>A0A5C8I673_9MICO</name>
<evidence type="ECO:0000256" key="1">
    <source>
        <dbReference type="ARBA" id="ARBA00004651"/>
    </source>
</evidence>
<dbReference type="CDD" id="cd17503">
    <property type="entry name" value="MFS_LmrB_MDR_like"/>
    <property type="match status" value="1"/>
</dbReference>
<dbReference type="AlphaFoldDB" id="A0A5C8I673"/>
<dbReference type="SUPFAM" id="SSF103473">
    <property type="entry name" value="MFS general substrate transporter"/>
    <property type="match status" value="1"/>
</dbReference>
<feature type="transmembrane region" description="Helical" evidence="8">
    <location>
        <begin position="99"/>
        <end position="119"/>
    </location>
</feature>
<dbReference type="PROSITE" id="PS50850">
    <property type="entry name" value="MFS"/>
    <property type="match status" value="1"/>
</dbReference>
<dbReference type="EMBL" id="VRSX01000002">
    <property type="protein sequence ID" value="TXK14206.1"/>
    <property type="molecule type" value="Genomic_DNA"/>
</dbReference>
<dbReference type="Proteomes" id="UP000321949">
    <property type="component" value="Unassembled WGS sequence"/>
</dbReference>
<dbReference type="Gene3D" id="1.20.1250.20">
    <property type="entry name" value="MFS general substrate transporter like domains"/>
    <property type="match status" value="1"/>
</dbReference>
<keyword evidence="3" id="KW-0813">Transport</keyword>
<dbReference type="GO" id="GO:0022857">
    <property type="term" value="F:transmembrane transporter activity"/>
    <property type="evidence" value="ECO:0007669"/>
    <property type="project" value="InterPro"/>
</dbReference>
<feature type="transmembrane region" description="Helical" evidence="8">
    <location>
        <begin position="328"/>
        <end position="355"/>
    </location>
</feature>
<dbReference type="InterPro" id="IPR036259">
    <property type="entry name" value="MFS_trans_sf"/>
</dbReference>
<evidence type="ECO:0000313" key="10">
    <source>
        <dbReference type="EMBL" id="TXK14206.1"/>
    </source>
</evidence>
<proteinExistence type="inferred from homology"/>
<feature type="transmembrane region" description="Helical" evidence="8">
    <location>
        <begin position="286"/>
        <end position="307"/>
    </location>
</feature>
<organism evidence="10 11">
    <name type="scientific">Microbacterium saccharophilum</name>
    <dbReference type="NCBI Taxonomy" id="1213358"/>
    <lineage>
        <taxon>Bacteria</taxon>
        <taxon>Bacillati</taxon>
        <taxon>Actinomycetota</taxon>
        <taxon>Actinomycetes</taxon>
        <taxon>Micrococcales</taxon>
        <taxon>Microbacteriaceae</taxon>
        <taxon>Microbacterium</taxon>
    </lineage>
</organism>
<evidence type="ECO:0000313" key="11">
    <source>
        <dbReference type="Proteomes" id="UP000321949"/>
    </source>
</evidence>
<feature type="transmembrane region" description="Helical" evidence="8">
    <location>
        <begin position="395"/>
        <end position="414"/>
    </location>
</feature>
<evidence type="ECO:0000256" key="8">
    <source>
        <dbReference type="SAM" id="Phobius"/>
    </source>
</evidence>
<dbReference type="OrthoDB" id="9812221at2"/>
<dbReference type="Pfam" id="PF07690">
    <property type="entry name" value="MFS_1"/>
    <property type="match status" value="1"/>
</dbReference>
<evidence type="ECO:0000256" key="7">
    <source>
        <dbReference type="ARBA" id="ARBA00023136"/>
    </source>
</evidence>
<evidence type="ECO:0000256" key="2">
    <source>
        <dbReference type="ARBA" id="ARBA00008537"/>
    </source>
</evidence>
<feature type="domain" description="Major facilitator superfamily (MFS) profile" evidence="9">
    <location>
        <begin position="61"/>
        <end position="528"/>
    </location>
</feature>
<accession>A0A5C8I673</accession>
<keyword evidence="6 8" id="KW-1133">Transmembrane helix</keyword>
<dbReference type="InterPro" id="IPR004638">
    <property type="entry name" value="EmrB-like"/>
</dbReference>
<comment type="subcellular location">
    <subcellularLocation>
        <location evidence="1">Cell membrane</location>
        <topology evidence="1">Multi-pass membrane protein</topology>
    </subcellularLocation>
</comment>
<dbReference type="NCBIfam" id="TIGR00711">
    <property type="entry name" value="efflux_EmrB"/>
    <property type="match status" value="1"/>
</dbReference>
<keyword evidence="4" id="KW-1003">Cell membrane</keyword>